<feature type="compositionally biased region" description="Low complexity" evidence="7">
    <location>
        <begin position="256"/>
        <end position="266"/>
    </location>
</feature>
<dbReference type="CDD" id="cd00383">
    <property type="entry name" value="trans_reg_C"/>
    <property type="match status" value="1"/>
</dbReference>
<evidence type="ECO:0000256" key="7">
    <source>
        <dbReference type="SAM" id="MobiDB-lite"/>
    </source>
</evidence>
<dbReference type="InterPro" id="IPR011990">
    <property type="entry name" value="TPR-like_helical_dom_sf"/>
</dbReference>
<comment type="caution">
    <text evidence="9">The sequence shown here is derived from an EMBL/GenBank/DDBJ whole genome shotgun (WGS) entry which is preliminary data.</text>
</comment>
<dbReference type="InterPro" id="IPR011045">
    <property type="entry name" value="N2O_reductase_N"/>
</dbReference>
<evidence type="ECO:0000256" key="6">
    <source>
        <dbReference type="PROSITE-ProRule" id="PRU01091"/>
    </source>
</evidence>
<keyword evidence="4 6" id="KW-0238">DNA-binding</keyword>
<evidence type="ECO:0000259" key="8">
    <source>
        <dbReference type="PROSITE" id="PS51755"/>
    </source>
</evidence>
<organism evidence="9 10">
    <name type="scientific">Streptomyces cylindrosporus</name>
    <dbReference type="NCBI Taxonomy" id="2927583"/>
    <lineage>
        <taxon>Bacteria</taxon>
        <taxon>Bacillati</taxon>
        <taxon>Actinomycetota</taxon>
        <taxon>Actinomycetes</taxon>
        <taxon>Kitasatosporales</taxon>
        <taxon>Streptomycetaceae</taxon>
        <taxon>Streptomyces</taxon>
    </lineage>
</organism>
<evidence type="ECO:0000256" key="3">
    <source>
        <dbReference type="ARBA" id="ARBA00023015"/>
    </source>
</evidence>
<dbReference type="PROSITE" id="PS51755">
    <property type="entry name" value="OMPR_PHOB"/>
    <property type="match status" value="1"/>
</dbReference>
<keyword evidence="3" id="KW-0805">Transcription regulation</keyword>
<feature type="DNA-binding region" description="OmpR/PhoB-type" evidence="6">
    <location>
        <begin position="1"/>
        <end position="100"/>
    </location>
</feature>
<dbReference type="EMBL" id="JALDAY010000014">
    <property type="protein sequence ID" value="MCI3277215.1"/>
    <property type="molecule type" value="Genomic_DNA"/>
</dbReference>
<name>A0ABS9YJ58_9ACTN</name>
<dbReference type="Gene3D" id="1.25.40.10">
    <property type="entry name" value="Tetratricopeptide repeat domain"/>
    <property type="match status" value="1"/>
</dbReference>
<evidence type="ECO:0000256" key="4">
    <source>
        <dbReference type="ARBA" id="ARBA00023125"/>
    </source>
</evidence>
<evidence type="ECO:0000313" key="10">
    <source>
        <dbReference type="Proteomes" id="UP001165269"/>
    </source>
</evidence>
<dbReference type="PANTHER" id="PTHR35807:SF1">
    <property type="entry name" value="TRANSCRIPTIONAL REGULATOR REDD"/>
    <property type="match status" value="1"/>
</dbReference>
<dbReference type="Pfam" id="PF00486">
    <property type="entry name" value="Trans_reg_C"/>
    <property type="match status" value="1"/>
</dbReference>
<keyword evidence="2" id="KW-0902">Two-component regulatory system</keyword>
<dbReference type="SUPFAM" id="SSF48452">
    <property type="entry name" value="TPR-like"/>
    <property type="match status" value="1"/>
</dbReference>
<dbReference type="Gene3D" id="3.10.105.10">
    <property type="entry name" value="Dipeptide-binding Protein, Domain 3"/>
    <property type="match status" value="1"/>
</dbReference>
<evidence type="ECO:0000313" key="9">
    <source>
        <dbReference type="EMBL" id="MCI3277215.1"/>
    </source>
</evidence>
<dbReference type="SMART" id="SM01043">
    <property type="entry name" value="BTAD"/>
    <property type="match status" value="1"/>
</dbReference>
<dbReference type="InterPro" id="IPR015943">
    <property type="entry name" value="WD40/YVTN_repeat-like_dom_sf"/>
</dbReference>
<proteinExistence type="inferred from homology"/>
<dbReference type="Gene3D" id="2.130.10.10">
    <property type="entry name" value="YVTN repeat-like/Quinoprotein amine dehydrogenase"/>
    <property type="match status" value="3"/>
</dbReference>
<feature type="region of interest" description="Disordered" evidence="7">
    <location>
        <begin position="251"/>
        <end position="273"/>
    </location>
</feature>
<comment type="similarity">
    <text evidence="1">Belongs to the AfsR/DnrI/RedD regulatory family.</text>
</comment>
<dbReference type="SMART" id="SM00862">
    <property type="entry name" value="Trans_reg_C"/>
    <property type="match status" value="1"/>
</dbReference>
<accession>A0ABS9YJ58</accession>
<dbReference type="InterPro" id="IPR001867">
    <property type="entry name" value="OmpR/PhoB-type_DNA-bd"/>
</dbReference>
<dbReference type="InterPro" id="IPR016032">
    <property type="entry name" value="Sig_transdc_resp-reg_C-effctor"/>
</dbReference>
<keyword evidence="10" id="KW-1185">Reference proteome</keyword>
<dbReference type="InterPro" id="IPR051677">
    <property type="entry name" value="AfsR-DnrI-RedD_regulator"/>
</dbReference>
<protein>
    <submittedName>
        <fullName evidence="9">ABC transporter substrate-binding protein</fullName>
    </submittedName>
</protein>
<dbReference type="Gene3D" id="1.10.10.10">
    <property type="entry name" value="Winged helix-like DNA-binding domain superfamily/Winged helix DNA-binding domain"/>
    <property type="match status" value="1"/>
</dbReference>
<dbReference type="SUPFAM" id="SSF50974">
    <property type="entry name" value="Nitrous oxide reductase, N-terminal domain"/>
    <property type="match status" value="1"/>
</dbReference>
<evidence type="ECO:0000256" key="1">
    <source>
        <dbReference type="ARBA" id="ARBA00005820"/>
    </source>
</evidence>
<dbReference type="InterPro" id="IPR000914">
    <property type="entry name" value="SBP_5_dom"/>
</dbReference>
<dbReference type="InterPro" id="IPR036388">
    <property type="entry name" value="WH-like_DNA-bd_sf"/>
</dbReference>
<evidence type="ECO:0000256" key="2">
    <source>
        <dbReference type="ARBA" id="ARBA00023012"/>
    </source>
</evidence>
<evidence type="ECO:0000256" key="5">
    <source>
        <dbReference type="ARBA" id="ARBA00023163"/>
    </source>
</evidence>
<dbReference type="Gene3D" id="3.40.190.10">
    <property type="entry name" value="Periplasmic binding protein-like II"/>
    <property type="match status" value="1"/>
</dbReference>
<gene>
    <name evidence="9" type="ORF">MQP27_39730</name>
</gene>
<keyword evidence="5" id="KW-0804">Transcription</keyword>
<sequence length="1104" mass="117658">MSAMEFGALGPLRVMRAGSALPLGGPRQRAVLALLLIEANRVVTLDRLVDEIWGDDPPDGAVTSLQTYVFHLRRILEPDRARGAAAEVLVTQGRGYVLRTDPAATDAGRFEAAVRKGREELDAGRCAEAGRTLRGALELWRGAVLEDLGDYGFVRREAARLEDVRLSALEARIETDLASGRHAAVVGELEQLAAAHPLREQLCAQLMLALYRSGRQAEALACYRRLRDRLADELGLDPDESVQRVHQAVLTHDPTAAAPRRVSGRAPGRRRRTPSPVVSFAAVAVLCLGLISGASAPRSVPVSLEANTVGAVAGGGGPPVRVGQSPDGLAWGAGSVWAANSGDGSVSRIDPETRAVQLIPVGAGPVAVAVSGDDVWVANSGDGTVSRINASVNRVVDIVKVGNLPSAVAAGPGGVWVALSGDNAVRRIDPETGRVGPEIAVGRAPTGIGVGQGTVWVANSLDGTVTSVDAATGQAGGPVQVGTGPRSVAVTEDAVWVANGLSLTVSRIDAHTGVVTTHAVGDGPRTVVAGEDAVWVSNEYDATVVRLDPRTGLPVRTVRTGSSPRGLALAGERVWAGARAFAAPAHRGGTLNVLGLGAAFEGGIDPADVYVGEAYLALSVAYDHLVGLRQVPGGQEFNLVPDLATALPQPTDGGRTYTFTVRRGVHYSDGRTVRASDFRRGVQRALTDEAGNPLSFIRIIGGATCIDDPDRCDLSRGVVTDDVKSTVTFRLTEPDPDFLGKLTLFVVPTPAGTPAENVGSRPVPSTGPYRIGEYHKGKELVLVRNPYFRRWSQVAQPDGYPDVIRWRAVPTAEKQIAEVNAGRADLAIHLNGHPGFPDLGRLAVRYPSRLRIDPSFLMLYEVLNTRVPPFDDKRVRQALAYAVDRKKLVSLVGGAEIASMTCQSLPPSFPGYRPYCPYGRDLDRARKLIRASGTAGMRVGAWTWNAEANRRATAYFVDLLNELGYRATLHVLPDIDKYWPTVADSSTRAQVMVQAWWPDYPSSSTYFTPLLTCDGFRPASGASMNFAEYCFPAFDQLVASAQAAVSTDPGRAGRLWEEVDRKVLDEAVRIPVANVKQVSFISTRLGNYQTSPGLGPLISQMWVR</sequence>
<dbReference type="Pfam" id="PF00496">
    <property type="entry name" value="SBP_bac_5"/>
    <property type="match status" value="1"/>
</dbReference>
<dbReference type="Pfam" id="PF03704">
    <property type="entry name" value="BTAD"/>
    <property type="match status" value="1"/>
</dbReference>
<feature type="domain" description="OmpR/PhoB-type" evidence="8">
    <location>
        <begin position="1"/>
        <end position="100"/>
    </location>
</feature>
<dbReference type="SUPFAM" id="SSF53850">
    <property type="entry name" value="Periplasmic binding protein-like II"/>
    <property type="match status" value="1"/>
</dbReference>
<dbReference type="InterPro" id="IPR005158">
    <property type="entry name" value="BTAD"/>
</dbReference>
<dbReference type="Proteomes" id="UP001165269">
    <property type="component" value="Unassembled WGS sequence"/>
</dbReference>
<dbReference type="SUPFAM" id="SSF46894">
    <property type="entry name" value="C-terminal effector domain of the bipartite response regulators"/>
    <property type="match status" value="1"/>
</dbReference>
<dbReference type="CDD" id="cd15831">
    <property type="entry name" value="BTAD"/>
    <property type="match status" value="1"/>
</dbReference>
<dbReference type="RefSeq" id="WP_242774595.1">
    <property type="nucleotide sequence ID" value="NZ_JALDAY010000014.1"/>
</dbReference>
<dbReference type="PANTHER" id="PTHR35807">
    <property type="entry name" value="TRANSCRIPTIONAL REGULATOR REDD-RELATED"/>
    <property type="match status" value="1"/>
</dbReference>
<reference evidence="9" key="1">
    <citation type="submission" date="2022-03" db="EMBL/GenBank/DDBJ databases">
        <title>Streptomyces 7R015 and 7R016 isolated from Barleria lupulina in Thailand.</title>
        <authorList>
            <person name="Kanchanasin P."/>
            <person name="Phongsopitanun W."/>
            <person name="Tanasupawat S."/>
        </authorList>
    </citation>
    <scope>NUCLEOTIDE SEQUENCE</scope>
    <source>
        <strain evidence="9">7R015</strain>
    </source>
</reference>